<keyword evidence="10" id="KW-1185">Reference proteome</keyword>
<dbReference type="InterPro" id="IPR051906">
    <property type="entry name" value="TolC-like"/>
</dbReference>
<name>A0ABX2DE01_9SPHI</name>
<dbReference type="EMBL" id="JABMKV010000002">
    <property type="protein sequence ID" value="NQX32230.1"/>
    <property type="molecule type" value="Genomic_DNA"/>
</dbReference>
<evidence type="ECO:0000256" key="6">
    <source>
        <dbReference type="ARBA" id="ARBA00023136"/>
    </source>
</evidence>
<dbReference type="InterPro" id="IPR003423">
    <property type="entry name" value="OMP_efflux"/>
</dbReference>
<dbReference type="Gene3D" id="1.20.1600.10">
    <property type="entry name" value="Outer membrane efflux proteins (OEP)"/>
    <property type="match status" value="1"/>
</dbReference>
<comment type="caution">
    <text evidence="9">The sequence shown here is derived from an EMBL/GenBank/DDBJ whole genome shotgun (WGS) entry which is preliminary data.</text>
</comment>
<sequence>MKQVANFSFLTKLTFILSLIITGFSQKSFAQELITIQQAVDKTLTNNLQVKQSIFSESLSDINLKQSKYALLPTLGANLSQDMRWGRNNQGASGVYENTQNYSLNGGASSNVDLFSGLTKMNQIKQNKVLLEASKTNTSKVKNDLILSVVTSYLQILYNKDFLKAANDQLTVAKQQLNQQQQLLDVGNKTLADLSQAKSQVATAELNATNAQNALSISYLTLAQLMDIPSSTVYEVQAPVIDNLSTPNGKYNAEEIYANASAMFPDIKLAGLNTEAAKIAVKIAKGNLLPTLSFNASYGTGYFYNYNFNPLYPNPSFSNQLSNNISKGIGMSLSIPIFNGLQIKSNYRRAKINLMQTETEEQLAKNNLNKVIYQAVADLKAAEGRYASTTNAFTAQKDAYYVIEQRYNVGLVNSLDYSTALTNKNKAEIDMIQAKYDLIFRAKVIDYYLGKQITF</sequence>
<evidence type="ECO:0000313" key="10">
    <source>
        <dbReference type="Proteomes" id="UP000762110"/>
    </source>
</evidence>
<keyword evidence="3" id="KW-0813">Transport</keyword>
<proteinExistence type="inferred from homology"/>
<keyword evidence="4" id="KW-1134">Transmembrane beta strand</keyword>
<comment type="subcellular location">
    <subcellularLocation>
        <location evidence="1">Cell outer membrane</location>
    </subcellularLocation>
</comment>
<keyword evidence="6" id="KW-0472">Membrane</keyword>
<evidence type="ECO:0000256" key="8">
    <source>
        <dbReference type="SAM" id="Coils"/>
    </source>
</evidence>
<feature type="coiled-coil region" evidence="8">
    <location>
        <begin position="160"/>
        <end position="214"/>
    </location>
</feature>
<evidence type="ECO:0000256" key="1">
    <source>
        <dbReference type="ARBA" id="ARBA00004442"/>
    </source>
</evidence>
<comment type="similarity">
    <text evidence="2">Belongs to the outer membrane factor (OMF) (TC 1.B.17) family.</text>
</comment>
<dbReference type="RefSeq" id="WP_173272044.1">
    <property type="nucleotide sequence ID" value="NZ_JABMKV010000002.1"/>
</dbReference>
<evidence type="ECO:0000256" key="3">
    <source>
        <dbReference type="ARBA" id="ARBA00022448"/>
    </source>
</evidence>
<evidence type="ECO:0000256" key="7">
    <source>
        <dbReference type="ARBA" id="ARBA00023237"/>
    </source>
</evidence>
<evidence type="ECO:0000256" key="4">
    <source>
        <dbReference type="ARBA" id="ARBA00022452"/>
    </source>
</evidence>
<dbReference type="Pfam" id="PF02321">
    <property type="entry name" value="OEP"/>
    <property type="match status" value="2"/>
</dbReference>
<dbReference type="SUPFAM" id="SSF56954">
    <property type="entry name" value="Outer membrane efflux proteins (OEP)"/>
    <property type="match status" value="1"/>
</dbReference>
<organism evidence="9 10">
    <name type="scientific">Pedobacter boryungensis</name>
    <dbReference type="NCBI Taxonomy" id="869962"/>
    <lineage>
        <taxon>Bacteria</taxon>
        <taxon>Pseudomonadati</taxon>
        <taxon>Bacteroidota</taxon>
        <taxon>Sphingobacteriia</taxon>
        <taxon>Sphingobacteriales</taxon>
        <taxon>Sphingobacteriaceae</taxon>
        <taxon>Pedobacter</taxon>
    </lineage>
</organism>
<gene>
    <name evidence="9" type="ORF">HQN85_10850</name>
</gene>
<accession>A0ABX2DE01</accession>
<protein>
    <submittedName>
        <fullName evidence="9">TolC family protein</fullName>
    </submittedName>
</protein>
<dbReference type="PANTHER" id="PTHR30026">
    <property type="entry name" value="OUTER MEMBRANE PROTEIN TOLC"/>
    <property type="match status" value="1"/>
</dbReference>
<dbReference type="PANTHER" id="PTHR30026:SF20">
    <property type="entry name" value="OUTER MEMBRANE PROTEIN TOLC"/>
    <property type="match status" value="1"/>
</dbReference>
<evidence type="ECO:0000256" key="5">
    <source>
        <dbReference type="ARBA" id="ARBA00022692"/>
    </source>
</evidence>
<reference evidence="9 10" key="1">
    <citation type="submission" date="2020-05" db="EMBL/GenBank/DDBJ databases">
        <title>Description of Pedobacter foliorum sp. nov.</title>
        <authorList>
            <person name="Qi S."/>
            <person name="Carlier A."/>
            <person name="Cnockaert M."/>
            <person name="Vandamme P."/>
        </authorList>
    </citation>
    <scope>NUCLEOTIDE SEQUENCE [LARGE SCALE GENOMIC DNA]</scope>
    <source>
        <strain evidence="9 10">LMG 31300</strain>
    </source>
</reference>
<keyword evidence="7" id="KW-0998">Cell outer membrane</keyword>
<keyword evidence="5" id="KW-0812">Transmembrane</keyword>
<evidence type="ECO:0000256" key="2">
    <source>
        <dbReference type="ARBA" id="ARBA00007613"/>
    </source>
</evidence>
<evidence type="ECO:0000313" key="9">
    <source>
        <dbReference type="EMBL" id="NQX32230.1"/>
    </source>
</evidence>
<keyword evidence="8" id="KW-0175">Coiled coil</keyword>
<dbReference type="Proteomes" id="UP000762110">
    <property type="component" value="Unassembled WGS sequence"/>
</dbReference>